<dbReference type="InterPro" id="IPR036812">
    <property type="entry name" value="NAD(P)_OxRdtase_dom_sf"/>
</dbReference>
<dbReference type="InterPro" id="IPR023210">
    <property type="entry name" value="NADP_OxRdtase_dom"/>
</dbReference>
<accession>A0A8T9CGA5</accession>
<keyword evidence="6" id="KW-1185">Reference proteome</keyword>
<dbReference type="PANTHER" id="PTHR43364:SF7">
    <property type="entry name" value="NADP-DEPENDENT OXIDOREDUCTASE DOMAIN-CONTAINING PROTEIN-RELATED"/>
    <property type="match status" value="1"/>
</dbReference>
<evidence type="ECO:0000256" key="1">
    <source>
        <dbReference type="ARBA" id="ARBA00022857"/>
    </source>
</evidence>
<feature type="domain" description="NADP-dependent oxidoreductase" evidence="4">
    <location>
        <begin position="36"/>
        <end position="341"/>
    </location>
</feature>
<dbReference type="EMBL" id="QGMK01000242">
    <property type="protein sequence ID" value="TVY83040.1"/>
    <property type="molecule type" value="Genomic_DNA"/>
</dbReference>
<dbReference type="AlphaFoldDB" id="A0A8T9CGA5"/>
<keyword evidence="1" id="KW-0521">NADP</keyword>
<dbReference type="SUPFAM" id="SSF51430">
    <property type="entry name" value="NAD(P)-linked oxidoreductase"/>
    <property type="match status" value="1"/>
</dbReference>
<evidence type="ECO:0000313" key="5">
    <source>
        <dbReference type="EMBL" id="TVY83040.1"/>
    </source>
</evidence>
<comment type="similarity">
    <text evidence="3">Belongs to the aldo/keto reductase family. Aldo/keto reductase 2 subfamily.</text>
</comment>
<gene>
    <name evidence="5" type="primary">aflF_1</name>
    <name evidence="5" type="ORF">LSUE1_G004304</name>
</gene>
<evidence type="ECO:0000259" key="4">
    <source>
        <dbReference type="Pfam" id="PF00248"/>
    </source>
</evidence>
<dbReference type="Proteomes" id="UP000469558">
    <property type="component" value="Unassembled WGS sequence"/>
</dbReference>
<evidence type="ECO:0000313" key="6">
    <source>
        <dbReference type="Proteomes" id="UP000469558"/>
    </source>
</evidence>
<dbReference type="PANTHER" id="PTHR43364">
    <property type="entry name" value="NADH-SPECIFIC METHYLGLYOXAL REDUCTASE-RELATED"/>
    <property type="match status" value="1"/>
</dbReference>
<dbReference type="GO" id="GO:0016491">
    <property type="term" value="F:oxidoreductase activity"/>
    <property type="evidence" value="ECO:0007669"/>
    <property type="project" value="UniProtKB-KW"/>
</dbReference>
<organism evidence="5 6">
    <name type="scientific">Lachnellula suecica</name>
    <dbReference type="NCBI Taxonomy" id="602035"/>
    <lineage>
        <taxon>Eukaryota</taxon>
        <taxon>Fungi</taxon>
        <taxon>Dikarya</taxon>
        <taxon>Ascomycota</taxon>
        <taxon>Pezizomycotina</taxon>
        <taxon>Leotiomycetes</taxon>
        <taxon>Helotiales</taxon>
        <taxon>Lachnaceae</taxon>
        <taxon>Lachnellula</taxon>
    </lineage>
</organism>
<evidence type="ECO:0000256" key="3">
    <source>
        <dbReference type="ARBA" id="ARBA00038157"/>
    </source>
</evidence>
<dbReference type="InterPro" id="IPR050523">
    <property type="entry name" value="AKR_Detox_Biosynth"/>
</dbReference>
<keyword evidence="2" id="KW-0560">Oxidoreductase</keyword>
<reference evidence="5 6" key="1">
    <citation type="submission" date="2018-05" db="EMBL/GenBank/DDBJ databases">
        <title>Genome sequencing and assembly of the regulated plant pathogen Lachnellula willkommii and related sister species for the development of diagnostic species identification markers.</title>
        <authorList>
            <person name="Giroux E."/>
            <person name="Bilodeau G."/>
        </authorList>
    </citation>
    <scope>NUCLEOTIDE SEQUENCE [LARGE SCALE GENOMIC DNA]</scope>
    <source>
        <strain evidence="5 6">CBS 268.59</strain>
    </source>
</reference>
<dbReference type="OrthoDB" id="48988at2759"/>
<name>A0A8T9CGA5_9HELO</name>
<evidence type="ECO:0000256" key="2">
    <source>
        <dbReference type="ARBA" id="ARBA00023002"/>
    </source>
</evidence>
<dbReference type="Pfam" id="PF00248">
    <property type="entry name" value="Aldo_ket_red"/>
    <property type="match status" value="1"/>
</dbReference>
<sequence>MAAPKPIVFPNAAPPLLSALARHRQLSPSANVRVSPLCLGTMGFGEAHKGHMGETSKETAFEILDAFVTAGGNFIDSANNYQNEQSEILLGEWMALRKNRQTMVVSTKYGASYKIYDRAKYGCQSNWGGSGTKSMRNSLQESLEKLQTTYVDVFYLHFWDYSTSIPELMHSLNDLVSSGKVHYLGISDTPAWVVSKANQYARDHGLRQFSVYQGMWNASMRDFEREIIPMCLDEGMGINPYGILGAGRFQTATSFAEREEANPGRKGKIPTDREKAVSAVLEAVALRKGTSLTTVALAYCMAKAPYVFPVVGGRKVEHLMENIGALSLRLSEEDIRDIEKVEPCL</sequence>
<proteinExistence type="inferred from homology"/>
<dbReference type="Gene3D" id="3.20.20.100">
    <property type="entry name" value="NADP-dependent oxidoreductase domain"/>
    <property type="match status" value="1"/>
</dbReference>
<protein>
    <submittedName>
        <fullName evidence="5">Norsolorinic acid reductase B</fullName>
    </submittedName>
</protein>
<comment type="caution">
    <text evidence="5">The sequence shown here is derived from an EMBL/GenBank/DDBJ whole genome shotgun (WGS) entry which is preliminary data.</text>
</comment>